<reference evidence="2 3" key="1">
    <citation type="submission" date="2018-06" db="EMBL/GenBank/DDBJ databases">
        <authorList>
            <consortium name="Pathogen Informatics"/>
            <person name="Doyle S."/>
        </authorList>
    </citation>
    <scope>NUCLEOTIDE SEQUENCE [LARGE SCALE GENOMIC DNA]</scope>
    <source>
        <strain evidence="2 3">NCTC10736</strain>
    </source>
</reference>
<proteinExistence type="predicted"/>
<evidence type="ECO:0000259" key="1">
    <source>
        <dbReference type="Pfam" id="PF14341"/>
    </source>
</evidence>
<dbReference type="Pfam" id="PF14341">
    <property type="entry name" value="PilX_N"/>
    <property type="match status" value="1"/>
</dbReference>
<gene>
    <name evidence="2" type="ORF">NCTC10736_00200</name>
</gene>
<name>A0A1N6U5G0_9GAMM</name>
<dbReference type="AlphaFoldDB" id="A0A1N6U5G0"/>
<organism evidence="2 3">
    <name type="scientific">Shewanella morhuae</name>
    <dbReference type="NCBI Taxonomy" id="365591"/>
    <lineage>
        <taxon>Bacteria</taxon>
        <taxon>Pseudomonadati</taxon>
        <taxon>Pseudomonadota</taxon>
        <taxon>Gammaproteobacteria</taxon>
        <taxon>Alteromonadales</taxon>
        <taxon>Shewanellaceae</taxon>
        <taxon>Shewanella</taxon>
    </lineage>
</organism>
<dbReference type="InterPro" id="IPR025746">
    <property type="entry name" value="PilX_N_dom"/>
</dbReference>
<dbReference type="STRING" id="365591.SAMN05421840_102344"/>
<accession>A0A379ZET3</accession>
<feature type="domain" description="Type 4 fimbrial biogenesis protein PilX N-terminal" evidence="1">
    <location>
        <begin position="10"/>
        <end position="58"/>
    </location>
</feature>
<evidence type="ECO:0000313" key="3">
    <source>
        <dbReference type="Proteomes" id="UP000255061"/>
    </source>
</evidence>
<protein>
    <submittedName>
        <fullName evidence="2">Tfp pilus assembly protein PilX</fullName>
    </submittedName>
</protein>
<accession>A0A1N6U5G0</accession>
<dbReference type="EMBL" id="UGYV01000001">
    <property type="protein sequence ID" value="SUI59697.1"/>
    <property type="molecule type" value="Genomic_DNA"/>
</dbReference>
<evidence type="ECO:0000313" key="2">
    <source>
        <dbReference type="EMBL" id="SUI59697.1"/>
    </source>
</evidence>
<sequence>MKDKSMKNQKGVVLFFALIVLILMTLIGVALAVNSTQSLRMAGAGAERIEANAIANGALDSVINKYKGAAFANMMVSQPDSLLGGKQLLVPMPWDGTVKDVSCQRSSKANGANLISCRRLEVESVRAFGRESLGQLEVVAGIEQEVLTGS</sequence>
<dbReference type="Proteomes" id="UP000255061">
    <property type="component" value="Unassembled WGS sequence"/>
</dbReference>